<dbReference type="SUPFAM" id="SSF50939">
    <property type="entry name" value="Sialidases"/>
    <property type="match status" value="2"/>
</dbReference>
<evidence type="ECO:0000313" key="4">
    <source>
        <dbReference type="EMBL" id="XBH16626.1"/>
    </source>
</evidence>
<gene>
    <name evidence="4" type="ORF">P8935_18875</name>
</gene>
<dbReference type="PANTHER" id="PTHR43739">
    <property type="entry name" value="XYLOGLUCANASE (EUROFUNG)"/>
    <property type="match status" value="1"/>
</dbReference>
<keyword evidence="1" id="KW-0677">Repeat</keyword>
<dbReference type="RefSeq" id="WP_348261855.1">
    <property type="nucleotide sequence ID" value="NZ_CP121196.1"/>
</dbReference>
<feature type="region of interest" description="Disordered" evidence="2">
    <location>
        <begin position="500"/>
        <end position="524"/>
    </location>
</feature>
<name>A0AAU7DH19_9BACT</name>
<protein>
    <recommendedName>
        <fullName evidence="3">Sortilin N-terminal domain-containing protein</fullName>
    </recommendedName>
</protein>
<dbReference type="InterPro" id="IPR031778">
    <property type="entry name" value="Sortilin_N"/>
</dbReference>
<organism evidence="4">
    <name type="scientific">Telmatobacter sp. DSM 110680</name>
    <dbReference type="NCBI Taxonomy" id="3036704"/>
    <lineage>
        <taxon>Bacteria</taxon>
        <taxon>Pseudomonadati</taxon>
        <taxon>Acidobacteriota</taxon>
        <taxon>Terriglobia</taxon>
        <taxon>Terriglobales</taxon>
        <taxon>Acidobacteriaceae</taxon>
        <taxon>Telmatobacter</taxon>
    </lineage>
</organism>
<dbReference type="AlphaFoldDB" id="A0AAU7DH19"/>
<dbReference type="Gene3D" id="2.130.10.10">
    <property type="entry name" value="YVTN repeat-like/Quinoprotein amine dehydrogenase"/>
    <property type="match status" value="3"/>
</dbReference>
<sequence>MGDGFSTLKLRQIGPFRGGRVDAVTGVPGEPLVYYFGGTGGGVFKTTNGGHTWEPITDGQINFGSIGSIAVASSDHNVIYVGTGESAIRGNASHGDGVYKSVDAGKTWTHAGLEDTQQIGQIRIDPTNPDLVYVAALGHMAGPNPERGIFRSKDGGKNWQKVFFKSDKAGAVDLAMDPTNPRVLYAALWQVVRKPWTFESGGPDGGIWKSTDGGETWKDLTHNQGMPKGVLGRIGITVSPANPDRVWALIEAQEGGIFRSDDAGATWTKMNGDNSIKQRAWYYSQVFADPKNENTVYAVNTSFFRSTDGGKTFASIRNQHGDNHDLWIAPEDPSRFIESSDGGAQISFDGGKSWSTEDNQPTGQFYRVALDNDFPYHIYGAQQDNTTVGILSRSNDGAITERDWHDVGGGESGWIAPDPADSNFVYAGSYDGLLTRFDTKTGSLRDVNAWPDNPMGSGVEVMKYRFQWSFPLLFSPNNPKRLYAGSNVLLATTDEGQHWTEMSPDLTRNDKSKQGPSGGPITKDNTAVEYYDTIFTVDESAVKPGVIWAGSDDGLIHVTTDDGKNWQNVTPKDAPEWIRINCIAASPFDAGTAYVAATMYLSDDFHPFLWKTTDFGKTWKKIVNGIPENDFTRAIRPDPNQRGLLFAGTESHLYISYDDGDKWLPFQLNLPAVPVTDIAFQKRDDEMVIATQGRGFYVLDDMPLVRSFDPSKFQHNEPLKLFPVKPAIRIAGGGFGGRRRNPLAGENPADGATIFYYLKEKPKGELKLRFLTASGKLVREISSKPPTHADEAEDPEEERPRDNNLAPAKEGLNRYVWDLRYEKSTGFPGLLMWDGRLDGPRAIPGEYRVELVVDGKTEMEKFSIVKDPRTPTTPGQFEEQLAFGLKVRDRVTDANSSVVRVRAMKDQLKPYLKASDSEVSGSAKKLTDQLTAIEENIYQTKLKAGEDALNFPIKLNNKIASVGGGVDMTDIAPTSQSKDVFDQLSAKLQTEIDHLHDVETKEIPEFNKLVRDRNIPAINPEPKPGQDKE</sequence>
<evidence type="ECO:0000256" key="1">
    <source>
        <dbReference type="ARBA" id="ARBA00022737"/>
    </source>
</evidence>
<feature type="region of interest" description="Disordered" evidence="2">
    <location>
        <begin position="781"/>
        <end position="807"/>
    </location>
</feature>
<dbReference type="InterPro" id="IPR036278">
    <property type="entry name" value="Sialidase_sf"/>
</dbReference>
<feature type="compositionally biased region" description="Basic and acidic residues" evidence="2">
    <location>
        <begin position="781"/>
        <end position="790"/>
    </location>
</feature>
<evidence type="ECO:0000259" key="3">
    <source>
        <dbReference type="Pfam" id="PF15902"/>
    </source>
</evidence>
<evidence type="ECO:0000256" key="2">
    <source>
        <dbReference type="SAM" id="MobiDB-lite"/>
    </source>
</evidence>
<dbReference type="CDD" id="cd15482">
    <property type="entry name" value="Sialidase_non-viral"/>
    <property type="match status" value="1"/>
</dbReference>
<dbReference type="InterPro" id="IPR052025">
    <property type="entry name" value="Xyloglucanase_GH74"/>
</dbReference>
<dbReference type="Pfam" id="PF15902">
    <property type="entry name" value="Sortilin-Vps10"/>
    <property type="match status" value="1"/>
</dbReference>
<proteinExistence type="predicted"/>
<feature type="domain" description="Sortilin N-terminal" evidence="3">
    <location>
        <begin position="98"/>
        <end position="223"/>
    </location>
</feature>
<dbReference type="EMBL" id="CP121196">
    <property type="protein sequence ID" value="XBH16626.1"/>
    <property type="molecule type" value="Genomic_DNA"/>
</dbReference>
<dbReference type="InterPro" id="IPR015943">
    <property type="entry name" value="WD40/YVTN_repeat-like_dom_sf"/>
</dbReference>
<accession>A0AAU7DH19</accession>
<dbReference type="PANTHER" id="PTHR43739:SF5">
    <property type="entry name" value="EXO-ALPHA-SIALIDASE"/>
    <property type="match status" value="1"/>
</dbReference>
<reference evidence="4" key="1">
    <citation type="submission" date="2023-03" db="EMBL/GenBank/DDBJ databases">
        <title>Edaphobacter sp.</title>
        <authorList>
            <person name="Huber K.J."/>
            <person name="Papendorf J."/>
            <person name="Pilke C."/>
            <person name="Bunk B."/>
            <person name="Sproeer C."/>
            <person name="Pester M."/>
        </authorList>
    </citation>
    <scope>NUCLEOTIDE SEQUENCE</scope>
    <source>
        <strain evidence="4">DSM 110680</strain>
    </source>
</reference>
<dbReference type="GO" id="GO:0010411">
    <property type="term" value="P:xyloglucan metabolic process"/>
    <property type="evidence" value="ECO:0007669"/>
    <property type="project" value="TreeGrafter"/>
</dbReference>